<dbReference type="Pfam" id="PF16256">
    <property type="entry name" value="DUF4911"/>
    <property type="match status" value="1"/>
</dbReference>
<reference evidence="2" key="1">
    <citation type="submission" date="2009-09" db="EMBL/GenBank/DDBJ databases">
        <title>The complete chromosome of Sebaldella termitidis ATCC 33386.</title>
        <authorList>
            <consortium name="US DOE Joint Genome Institute (JGI-PGF)"/>
            <person name="Lucas S."/>
            <person name="Copeland A."/>
            <person name="Lapidus A."/>
            <person name="Glavina del Rio T."/>
            <person name="Dalin E."/>
            <person name="Tice H."/>
            <person name="Bruce D."/>
            <person name="Goodwin L."/>
            <person name="Pitluck S."/>
            <person name="Kyrpides N."/>
            <person name="Mavromatis K."/>
            <person name="Ivanova N."/>
            <person name="Mikhailova N."/>
            <person name="Sims D."/>
            <person name="Meincke L."/>
            <person name="Brettin T."/>
            <person name="Detter J.C."/>
            <person name="Han C."/>
            <person name="Larimer F."/>
            <person name="Land M."/>
            <person name="Hauser L."/>
            <person name="Markowitz V."/>
            <person name="Cheng J.F."/>
            <person name="Hugenholtz P."/>
            <person name="Woyke T."/>
            <person name="Wu D."/>
            <person name="Eisen J.A."/>
        </authorList>
    </citation>
    <scope>NUCLEOTIDE SEQUENCE [LARGE SCALE GENOMIC DNA]</scope>
    <source>
        <strain evidence="2">ATCC 33386 / NCTC 11300</strain>
    </source>
</reference>
<reference evidence="1 2" key="2">
    <citation type="journal article" date="2010" name="Stand. Genomic Sci.">
        <title>Complete genome sequence of Sebaldella termitidis type strain (NCTC 11300).</title>
        <authorList>
            <person name="Harmon-Smith M."/>
            <person name="Celia L."/>
            <person name="Chertkov O."/>
            <person name="Lapidus A."/>
            <person name="Copeland A."/>
            <person name="Glavina Del Rio T."/>
            <person name="Nolan M."/>
            <person name="Lucas S."/>
            <person name="Tice H."/>
            <person name="Cheng J.F."/>
            <person name="Han C."/>
            <person name="Detter J.C."/>
            <person name="Bruce D."/>
            <person name="Goodwin L."/>
            <person name="Pitluck S."/>
            <person name="Pati A."/>
            <person name="Liolios K."/>
            <person name="Ivanova N."/>
            <person name="Mavromatis K."/>
            <person name="Mikhailova N."/>
            <person name="Chen A."/>
            <person name="Palaniappan K."/>
            <person name="Land M."/>
            <person name="Hauser L."/>
            <person name="Chang Y.J."/>
            <person name="Jeffries C.D."/>
            <person name="Brettin T."/>
            <person name="Goker M."/>
            <person name="Beck B."/>
            <person name="Bristow J."/>
            <person name="Eisen J.A."/>
            <person name="Markowitz V."/>
            <person name="Hugenholtz P."/>
            <person name="Kyrpides N.C."/>
            <person name="Klenk H.P."/>
            <person name="Chen F."/>
        </authorList>
    </citation>
    <scope>NUCLEOTIDE SEQUENCE [LARGE SCALE GENOMIC DNA]</scope>
    <source>
        <strain evidence="2">ATCC 33386 / NCTC 11300</strain>
    </source>
</reference>
<organism evidence="1 2">
    <name type="scientific">Sebaldella termitidis (strain ATCC 33386 / NCTC 11300)</name>
    <dbReference type="NCBI Taxonomy" id="526218"/>
    <lineage>
        <taxon>Bacteria</taxon>
        <taxon>Fusobacteriati</taxon>
        <taxon>Fusobacteriota</taxon>
        <taxon>Fusobacteriia</taxon>
        <taxon>Fusobacteriales</taxon>
        <taxon>Leptotrichiaceae</taxon>
        <taxon>Sebaldella</taxon>
    </lineage>
</organism>
<dbReference type="RefSeq" id="WP_012861497.1">
    <property type="nucleotide sequence ID" value="NC_013517.1"/>
</dbReference>
<name>D1AJL5_SEBTE</name>
<gene>
    <name evidence="1" type="ordered locus">Sterm_2048</name>
</gene>
<dbReference type="STRING" id="526218.Sterm_2048"/>
<dbReference type="Proteomes" id="UP000000845">
    <property type="component" value="Chromosome"/>
</dbReference>
<proteinExistence type="predicted"/>
<keyword evidence="2" id="KW-1185">Reference proteome</keyword>
<sequence length="80" mass="9461">MMKSWEYIIKTRKSDIDYINKIIEVHEGTANVRTLNSEEGMVKILTNEFFLNDVELILEKLKKHGVVLEILEKREWQGVL</sequence>
<protein>
    <recommendedName>
        <fullName evidence="3">DUF4911 domain-containing protein</fullName>
    </recommendedName>
</protein>
<dbReference type="KEGG" id="str:Sterm_2048"/>
<evidence type="ECO:0008006" key="3">
    <source>
        <dbReference type="Google" id="ProtNLM"/>
    </source>
</evidence>
<dbReference type="AlphaFoldDB" id="D1AJL5"/>
<dbReference type="EMBL" id="CP001739">
    <property type="protein sequence ID" value="ACZ08903.1"/>
    <property type="molecule type" value="Genomic_DNA"/>
</dbReference>
<accession>D1AJL5</accession>
<dbReference type="HOGENOM" id="CLU_196100_0_0_0"/>
<evidence type="ECO:0000313" key="2">
    <source>
        <dbReference type="Proteomes" id="UP000000845"/>
    </source>
</evidence>
<dbReference type="InterPro" id="IPR032587">
    <property type="entry name" value="DUF4911"/>
</dbReference>
<dbReference type="eggNOG" id="ENOG50333FF">
    <property type="taxonomic scope" value="Bacteria"/>
</dbReference>
<evidence type="ECO:0000313" key="1">
    <source>
        <dbReference type="EMBL" id="ACZ08903.1"/>
    </source>
</evidence>